<sequence length="109" mass="12213">MGALPKSPYVSPEKYLLGENDRPDGQKYEYVNGQVYAMARASRGHNLLAGNFFLALALHVRCSRCQVFQSDMKVEIQTLNDMSAKGNCYDNTWAESFFHSRSKPSTANA</sequence>
<proteinExistence type="predicted"/>
<dbReference type="AlphaFoldDB" id="A0A1T4WSX6"/>
<feature type="domain" description="Putative restriction endonuclease" evidence="1">
    <location>
        <begin position="15"/>
        <end position="77"/>
    </location>
</feature>
<dbReference type="CDD" id="cd06260">
    <property type="entry name" value="DUF820-like"/>
    <property type="match status" value="1"/>
</dbReference>
<evidence type="ECO:0000313" key="3">
    <source>
        <dbReference type="Proteomes" id="UP000190460"/>
    </source>
</evidence>
<keyword evidence="2" id="KW-0540">Nuclease</keyword>
<keyword evidence="2" id="KW-0378">Hydrolase</keyword>
<dbReference type="Gene3D" id="3.90.1570.10">
    <property type="entry name" value="tt1808, chain A"/>
    <property type="match status" value="1"/>
</dbReference>
<name>A0A1T4WSX6_9GAMM</name>
<dbReference type="GO" id="GO:0004519">
    <property type="term" value="F:endonuclease activity"/>
    <property type="evidence" value="ECO:0007669"/>
    <property type="project" value="UniProtKB-KW"/>
</dbReference>
<protein>
    <submittedName>
        <fullName evidence="2">Putative restriction endonuclease</fullName>
    </submittedName>
</protein>
<dbReference type="InterPro" id="IPR011335">
    <property type="entry name" value="Restrct_endonuc-II-like"/>
</dbReference>
<evidence type="ECO:0000313" key="2">
    <source>
        <dbReference type="EMBL" id="SKA79711.1"/>
    </source>
</evidence>
<dbReference type="SUPFAM" id="SSF52980">
    <property type="entry name" value="Restriction endonuclease-like"/>
    <property type="match status" value="1"/>
</dbReference>
<gene>
    <name evidence="2" type="ORF">SAMN02745130_02055</name>
</gene>
<dbReference type="PANTHER" id="PTHR36558">
    <property type="entry name" value="GLR1098 PROTEIN"/>
    <property type="match status" value="1"/>
</dbReference>
<dbReference type="EMBL" id="FUYB01000008">
    <property type="protein sequence ID" value="SKA79711.1"/>
    <property type="molecule type" value="Genomic_DNA"/>
</dbReference>
<dbReference type="PANTHER" id="PTHR36558:SF1">
    <property type="entry name" value="RESTRICTION ENDONUCLEASE DOMAIN-CONTAINING PROTEIN-RELATED"/>
    <property type="match status" value="1"/>
</dbReference>
<keyword evidence="2" id="KW-0255">Endonuclease</keyword>
<accession>A0A1T4WSX6</accession>
<evidence type="ECO:0000259" key="1">
    <source>
        <dbReference type="Pfam" id="PF05685"/>
    </source>
</evidence>
<dbReference type="InterPro" id="IPR008538">
    <property type="entry name" value="Uma2"/>
</dbReference>
<dbReference type="STRING" id="92487.SAMN02745130_02055"/>
<reference evidence="2 3" key="1">
    <citation type="submission" date="2017-02" db="EMBL/GenBank/DDBJ databases">
        <authorList>
            <person name="Peterson S.W."/>
        </authorList>
    </citation>
    <scope>NUCLEOTIDE SEQUENCE [LARGE SCALE GENOMIC DNA]</scope>
    <source>
        <strain evidence="2 3">ATCC 49788</strain>
    </source>
</reference>
<dbReference type="Proteomes" id="UP000190460">
    <property type="component" value="Unassembled WGS sequence"/>
</dbReference>
<organism evidence="2 3">
    <name type="scientific">Thiothrix eikelboomii</name>
    <dbReference type="NCBI Taxonomy" id="92487"/>
    <lineage>
        <taxon>Bacteria</taxon>
        <taxon>Pseudomonadati</taxon>
        <taxon>Pseudomonadota</taxon>
        <taxon>Gammaproteobacteria</taxon>
        <taxon>Thiotrichales</taxon>
        <taxon>Thiotrichaceae</taxon>
        <taxon>Thiothrix</taxon>
    </lineage>
</organism>
<dbReference type="Pfam" id="PF05685">
    <property type="entry name" value="Uma2"/>
    <property type="match status" value="1"/>
</dbReference>
<keyword evidence="3" id="KW-1185">Reference proteome</keyword>
<dbReference type="InterPro" id="IPR012296">
    <property type="entry name" value="Nuclease_put_TT1808"/>
</dbReference>